<dbReference type="InterPro" id="IPR015943">
    <property type="entry name" value="WD40/YVTN_repeat-like_dom_sf"/>
</dbReference>
<dbReference type="InterPro" id="IPR016024">
    <property type="entry name" value="ARM-type_fold"/>
</dbReference>
<dbReference type="GO" id="GO:0005776">
    <property type="term" value="C:autophagosome"/>
    <property type="evidence" value="ECO:0007669"/>
    <property type="project" value="UniProtKB-SubCell"/>
</dbReference>
<feature type="region of interest" description="Disordered" evidence="11">
    <location>
        <begin position="356"/>
        <end position="440"/>
    </location>
</feature>
<accession>A0A8D8LF76</accession>
<dbReference type="InterPro" id="IPR000719">
    <property type="entry name" value="Prot_kinase_dom"/>
</dbReference>
<dbReference type="SUPFAM" id="SSF56112">
    <property type="entry name" value="Protein kinase-like (PK-like)"/>
    <property type="match status" value="1"/>
</dbReference>
<dbReference type="PROSITE" id="PS50011">
    <property type="entry name" value="PROTEIN_KINASE_DOM"/>
    <property type="match status" value="1"/>
</dbReference>
<dbReference type="GO" id="GO:0034271">
    <property type="term" value="C:phosphatidylinositol 3-kinase complex, class III, type I"/>
    <property type="evidence" value="ECO:0007669"/>
    <property type="project" value="TreeGrafter"/>
</dbReference>
<evidence type="ECO:0000313" key="13">
    <source>
        <dbReference type="EMBL" id="CAG6608535.1"/>
    </source>
</evidence>
<dbReference type="GO" id="GO:0005770">
    <property type="term" value="C:late endosome"/>
    <property type="evidence" value="ECO:0007669"/>
    <property type="project" value="TreeGrafter"/>
</dbReference>
<feature type="repeat" description="WD" evidence="10">
    <location>
        <begin position="1412"/>
        <end position="1445"/>
    </location>
</feature>
<dbReference type="PROSITE" id="PS50082">
    <property type="entry name" value="WD_REPEATS_2"/>
    <property type="match status" value="2"/>
</dbReference>
<name>A0A8D8LF76_9HEMI</name>
<dbReference type="SMART" id="SM00320">
    <property type="entry name" value="WD40"/>
    <property type="match status" value="5"/>
</dbReference>
<protein>
    <recommendedName>
        <fullName evidence="2">non-specific serine/threonine protein kinase</fullName>
        <ecNumber evidence="2">2.7.11.1</ecNumber>
    </recommendedName>
</protein>
<evidence type="ECO:0000256" key="2">
    <source>
        <dbReference type="ARBA" id="ARBA00012513"/>
    </source>
</evidence>
<dbReference type="EC" id="2.7.11.1" evidence="2"/>
<keyword evidence="5" id="KW-0808">Transferase</keyword>
<keyword evidence="4 10" id="KW-0853">WD repeat</keyword>
<evidence type="ECO:0000256" key="9">
    <source>
        <dbReference type="ARBA" id="ARBA00022840"/>
    </source>
</evidence>
<dbReference type="SMART" id="SM00220">
    <property type="entry name" value="S_TKc"/>
    <property type="match status" value="1"/>
</dbReference>
<dbReference type="InterPro" id="IPR019775">
    <property type="entry name" value="WD40_repeat_CS"/>
</dbReference>
<evidence type="ECO:0000256" key="10">
    <source>
        <dbReference type="PROSITE-ProRule" id="PRU00221"/>
    </source>
</evidence>
<evidence type="ECO:0000256" key="7">
    <source>
        <dbReference type="ARBA" id="ARBA00022741"/>
    </source>
</evidence>
<dbReference type="PANTHER" id="PTHR17583:SF0">
    <property type="entry name" value="PHOSPHOINOSITIDE 3-KINASE REGULATORY SUBUNIT 4"/>
    <property type="match status" value="1"/>
</dbReference>
<dbReference type="Pfam" id="PF00400">
    <property type="entry name" value="WD40"/>
    <property type="match status" value="2"/>
</dbReference>
<dbReference type="SUPFAM" id="SSF48371">
    <property type="entry name" value="ARM repeat"/>
    <property type="match status" value="1"/>
</dbReference>
<dbReference type="PROSITE" id="PS00108">
    <property type="entry name" value="PROTEIN_KINASE_ST"/>
    <property type="match status" value="1"/>
</dbReference>
<evidence type="ECO:0000256" key="8">
    <source>
        <dbReference type="ARBA" id="ARBA00022777"/>
    </source>
</evidence>
<evidence type="ECO:0000256" key="4">
    <source>
        <dbReference type="ARBA" id="ARBA00022574"/>
    </source>
</evidence>
<feature type="compositionally biased region" description="Low complexity" evidence="11">
    <location>
        <begin position="1382"/>
        <end position="1397"/>
    </location>
</feature>
<comment type="subcellular location">
    <subcellularLocation>
        <location evidence="1">Cytoplasmic vesicle</location>
        <location evidence="1">Autophagosome</location>
    </subcellularLocation>
</comment>
<feature type="compositionally biased region" description="Polar residues" evidence="11">
    <location>
        <begin position="362"/>
        <end position="386"/>
    </location>
</feature>
<keyword evidence="6" id="KW-0677">Repeat</keyword>
<evidence type="ECO:0000256" key="5">
    <source>
        <dbReference type="ARBA" id="ARBA00022679"/>
    </source>
</evidence>
<dbReference type="GO" id="GO:0071561">
    <property type="term" value="C:nucleus-vacuole junction"/>
    <property type="evidence" value="ECO:0007669"/>
    <property type="project" value="TreeGrafter"/>
</dbReference>
<dbReference type="GO" id="GO:0034272">
    <property type="term" value="C:phosphatidylinositol 3-kinase complex, class III, type II"/>
    <property type="evidence" value="ECO:0007669"/>
    <property type="project" value="TreeGrafter"/>
</dbReference>
<dbReference type="GO" id="GO:0016236">
    <property type="term" value="P:macroautophagy"/>
    <property type="evidence" value="ECO:0007669"/>
    <property type="project" value="InterPro"/>
</dbReference>
<feature type="compositionally biased region" description="Acidic residues" evidence="11">
    <location>
        <begin position="401"/>
        <end position="410"/>
    </location>
</feature>
<keyword evidence="9" id="KW-0067">ATP-binding</keyword>
<dbReference type="PANTHER" id="PTHR17583">
    <property type="entry name" value="PHOSPHOINOSITIDE 3-KINASE REGULATORY SUBUNIT 4"/>
    <property type="match status" value="1"/>
</dbReference>
<evidence type="ECO:0000259" key="12">
    <source>
        <dbReference type="PROSITE" id="PS50011"/>
    </source>
</evidence>
<dbReference type="InterPro" id="IPR036322">
    <property type="entry name" value="WD40_repeat_dom_sf"/>
</dbReference>
<dbReference type="InterPro" id="IPR001680">
    <property type="entry name" value="WD40_rpt"/>
</dbReference>
<reference evidence="13" key="1">
    <citation type="submission" date="2021-05" db="EMBL/GenBank/DDBJ databases">
        <authorList>
            <person name="Alioto T."/>
            <person name="Alioto T."/>
            <person name="Gomez Garrido J."/>
        </authorList>
    </citation>
    <scope>NUCLEOTIDE SEQUENCE</scope>
</reference>
<dbReference type="GO" id="GO:0006623">
    <property type="term" value="P:protein targeting to vacuole"/>
    <property type="evidence" value="ECO:0007669"/>
    <property type="project" value="TreeGrafter"/>
</dbReference>
<keyword evidence="3" id="KW-0723">Serine/threonine-protein kinase</keyword>
<dbReference type="Pfam" id="PF22956">
    <property type="entry name" value="VPS15-like_hel"/>
    <property type="match status" value="1"/>
</dbReference>
<dbReference type="Gene3D" id="2.130.10.10">
    <property type="entry name" value="YVTN repeat-like/Quinoprotein amine dehydrogenase"/>
    <property type="match status" value="2"/>
</dbReference>
<feature type="domain" description="Protein kinase" evidence="12">
    <location>
        <begin position="26"/>
        <end position="318"/>
    </location>
</feature>
<dbReference type="PROSITE" id="PS00678">
    <property type="entry name" value="WD_REPEATS_1"/>
    <property type="match status" value="1"/>
</dbReference>
<dbReference type="InterPro" id="IPR011989">
    <property type="entry name" value="ARM-like"/>
</dbReference>
<dbReference type="InterPro" id="IPR008271">
    <property type="entry name" value="Ser/Thr_kinase_AS"/>
</dbReference>
<dbReference type="GO" id="GO:0005524">
    <property type="term" value="F:ATP binding"/>
    <property type="evidence" value="ECO:0007669"/>
    <property type="project" value="UniProtKB-KW"/>
</dbReference>
<keyword evidence="8" id="KW-0418">Kinase</keyword>
<evidence type="ECO:0000256" key="1">
    <source>
        <dbReference type="ARBA" id="ARBA00004419"/>
    </source>
</evidence>
<dbReference type="CDD" id="cd13980">
    <property type="entry name" value="STKc_Vps15"/>
    <property type="match status" value="1"/>
</dbReference>
<dbReference type="Gene3D" id="1.10.510.10">
    <property type="entry name" value="Transferase(Phosphotransferase) domain 1"/>
    <property type="match status" value="1"/>
</dbReference>
<dbReference type="GO" id="GO:0004674">
    <property type="term" value="F:protein serine/threonine kinase activity"/>
    <property type="evidence" value="ECO:0007669"/>
    <property type="project" value="UniProtKB-KW"/>
</dbReference>
<evidence type="ECO:0000256" key="3">
    <source>
        <dbReference type="ARBA" id="ARBA00022527"/>
    </source>
</evidence>
<feature type="repeat" description="WD" evidence="10">
    <location>
        <begin position="1059"/>
        <end position="1092"/>
    </location>
</feature>
<dbReference type="GO" id="GO:0045324">
    <property type="term" value="P:late endosome to vacuole transport"/>
    <property type="evidence" value="ECO:0007669"/>
    <property type="project" value="InterPro"/>
</dbReference>
<dbReference type="InterPro" id="IPR045162">
    <property type="entry name" value="Vps15-like"/>
</dbReference>
<evidence type="ECO:0000256" key="6">
    <source>
        <dbReference type="ARBA" id="ARBA00022737"/>
    </source>
</evidence>
<feature type="compositionally biased region" description="Basic and acidic residues" evidence="11">
    <location>
        <begin position="417"/>
        <end position="433"/>
    </location>
</feature>
<dbReference type="InterPro" id="IPR055231">
    <property type="entry name" value="2AA_helical"/>
</dbReference>
<dbReference type="PROSITE" id="PS50294">
    <property type="entry name" value="WD_REPEATS_REGION"/>
    <property type="match status" value="2"/>
</dbReference>
<dbReference type="InterPro" id="IPR011009">
    <property type="entry name" value="Kinase-like_dom_sf"/>
</dbReference>
<dbReference type="Pfam" id="PF00069">
    <property type="entry name" value="Pkinase"/>
    <property type="match status" value="1"/>
</dbReference>
<evidence type="ECO:0000256" key="11">
    <source>
        <dbReference type="SAM" id="MobiDB-lite"/>
    </source>
</evidence>
<keyword evidence="7" id="KW-0547">Nucleotide-binding</keyword>
<dbReference type="FunFam" id="1.10.510.10:FF:000497">
    <property type="entry name" value="Phosphoinositide 3-kinase regulatory subunit"/>
    <property type="match status" value="1"/>
</dbReference>
<organism evidence="13">
    <name type="scientific">Cacopsylla melanoneura</name>
    <dbReference type="NCBI Taxonomy" id="428564"/>
    <lineage>
        <taxon>Eukaryota</taxon>
        <taxon>Metazoa</taxon>
        <taxon>Ecdysozoa</taxon>
        <taxon>Arthropoda</taxon>
        <taxon>Hexapoda</taxon>
        <taxon>Insecta</taxon>
        <taxon>Pterygota</taxon>
        <taxon>Neoptera</taxon>
        <taxon>Paraneoptera</taxon>
        <taxon>Hemiptera</taxon>
        <taxon>Sternorrhyncha</taxon>
        <taxon>Psylloidea</taxon>
        <taxon>Psyllidae</taxon>
        <taxon>Psyllinae</taxon>
        <taxon>Cacopsylla</taxon>
    </lineage>
</organism>
<feature type="compositionally biased region" description="Basic and acidic residues" evidence="11">
    <location>
        <begin position="387"/>
        <end position="400"/>
    </location>
</feature>
<dbReference type="EMBL" id="HBUF01012119">
    <property type="protein sequence ID" value="CAG6608535.1"/>
    <property type="molecule type" value="Transcribed_RNA"/>
</dbReference>
<sequence length="1445" mass="160772">MGNQLVGIAPSQIFPVEHYLSELTDLQFDVNLGSTRFLKVARAKYQEGLVVVKVFAIHDPTLPLQAYKTTVDVIRNKLADTVNCLAFQKAVLSDKAGYLMREYVKYSLYDRISTRPFLLPIEKKWIAFQILYALHQCHKVGVCHGDIKLENLLITSWHWVLLSDFASYKPTYLPDDNPADFSYFFDTSRRRTCYLAPERFVRAPAGPQSGLDSQMMFSDEGTMGKGELTPAMDIFSAGCVLAELFSDGCLAPFDFSQLLAYRIDEYSPFPILDKLEEPRVRDLIVGMIQKVPSKRESAENSLSNERGKLFPEYFYTFLQSYMLIFSKHDPILSPDEKIERLKKDIHNIIAIVTAKPDLHTGSPEQSLNTTADAAERSSPNHNSDGNRVSESESDANRVDDNVECAEDINIEENTNWNERKHSESSEGRSEHTKSIGNKVAFTPSTPCKEDPLILITSLVTSCIRGLHFPSSKQSALSILVDISRVSSSETILDRTLPYVVYLVEEKSKNNNTCRVRADAIHALTACLQCVTEVPVNNTHVFPEYIIPCLSRTVTDNSVIVRTALAQNIATLVETGLRFLEYSTGVTPKHSYESELASLHEMIQGIVSVLLTDSQSIVKQTLIENDAITKLCIFFGKQKTNDYLLSHMITFLNDKHNPQLRASFFDNIVGVAAYIGIHSSSMITPLLLQGFVDEEEFIVRKALNALTALTQLNLLEKYCLYEILNETCCLLIHPNLWIRHSMVSFLSSLSTCKHLNPVDIQCKILPLIKPYVKYSIIQLDKIVILLNALKPPLPRHIYTMVVKYVSCDLFLYTLVQRYKAKGGPDTEAVLSQAWSLINQQNVEDGLITGAGNRTSIIANVFRKLASEGMTEDHEEYILLLARHLRKLVKNTSTTKPPTQDSRQESGSMHMGDIQLTGIQSHSVVLTDTAQSYLKKTDSDANMNEEWRHMFTSRPLVKPNNPMLYSDTSNSELSISDAGDTNINSVQERSYIQYHYAPCKLELRKLIQRHQELHSAHAKGRTDSTQAVSGNVGGVIDPSSATSSSLPPSKWRLRSILVAHLHEHRGGVTRIENIPTTSLVASASWDSTVKLWDLAKLEGKNIANRSKCSINTQSQLQGGVGVINAMTVCDSNRSLAVCNAIASDKGVISVVRIDSSKMNIVSSRTLNECPSDVQRFDNNVIAYSCITGQIAGWDLRVSNTSGNAWKLDNDLKKGAIFALHVDSRQYQLVVGTSLGSFTCWDLRFKLPVSTFSHPHNLRVRRIIAHPSSPSCIIASTTGNNEVSVWNLESGVRLSTFWSAPSPPLSAAPPGHSVCGLYASEMHGKRNGFLLACGTDQRVRYWGLDNPNESYLAIPSGFEYNNPPTLTYEYNLIDGIKTAQEISIRSETPRTPVPPTRSSTAGVEDSPRAGPEQVVPGHFDVVTDLTLGQASQCLLVTGSNDGVVKVWK</sequence>
<dbReference type="Gene3D" id="1.25.10.10">
    <property type="entry name" value="Leucine-rich Repeat Variant"/>
    <property type="match status" value="1"/>
</dbReference>
<proteinExistence type="predicted"/>
<feature type="region of interest" description="Disordered" evidence="11">
    <location>
        <begin position="1380"/>
        <end position="1410"/>
    </location>
</feature>
<dbReference type="SUPFAM" id="SSF50978">
    <property type="entry name" value="WD40 repeat-like"/>
    <property type="match status" value="1"/>
</dbReference>